<dbReference type="Proteomes" id="UP000252585">
    <property type="component" value="Unassembled WGS sequence"/>
</dbReference>
<sequence>MLKSKALFIVALMPVLISCSQTDEEYLIEGIIIEINENSGNVEVEGSMTLIKSATSKEAVGNKTESMIHTIRVSNPEEYNVGQKVKVNVFSNYDEDVWDVNRLKFEVEEVG</sequence>
<reference evidence="1 2" key="1">
    <citation type="submission" date="2018-07" db="EMBL/GenBank/DDBJ databases">
        <title>Genomic Encyclopedia of Type Strains, Phase IV (KMG-IV): sequencing the most valuable type-strain genomes for metagenomic binning, comparative biology and taxonomic classification.</title>
        <authorList>
            <person name="Goeker M."/>
        </authorList>
    </citation>
    <scope>NUCLEOTIDE SEQUENCE [LARGE SCALE GENOMIC DNA]</scope>
    <source>
        <strain evidence="1 2">DSM 27696</strain>
    </source>
</reference>
<gene>
    <name evidence="1" type="ORF">DFR57_10293</name>
</gene>
<protein>
    <recommendedName>
        <fullName evidence="3">DUF3221 domain-containing protein</fullName>
    </recommendedName>
</protein>
<keyword evidence="2" id="KW-1185">Reference proteome</keyword>
<evidence type="ECO:0000313" key="1">
    <source>
        <dbReference type="EMBL" id="RCW76818.1"/>
    </source>
</evidence>
<dbReference type="OrthoDB" id="2974330at2"/>
<organism evidence="1 2">
    <name type="scientific">Saliterribacillus persicus</name>
    <dbReference type="NCBI Taxonomy" id="930114"/>
    <lineage>
        <taxon>Bacteria</taxon>
        <taxon>Bacillati</taxon>
        <taxon>Bacillota</taxon>
        <taxon>Bacilli</taxon>
        <taxon>Bacillales</taxon>
        <taxon>Bacillaceae</taxon>
        <taxon>Saliterribacillus</taxon>
    </lineage>
</organism>
<dbReference type="PROSITE" id="PS51257">
    <property type="entry name" value="PROKAR_LIPOPROTEIN"/>
    <property type="match status" value="1"/>
</dbReference>
<evidence type="ECO:0000313" key="2">
    <source>
        <dbReference type="Proteomes" id="UP000252585"/>
    </source>
</evidence>
<comment type="caution">
    <text evidence="1">The sequence shown here is derived from an EMBL/GenBank/DDBJ whole genome shotgun (WGS) entry which is preliminary data.</text>
</comment>
<proteinExistence type="predicted"/>
<name>A0A368YBL1_9BACI</name>
<evidence type="ECO:0008006" key="3">
    <source>
        <dbReference type="Google" id="ProtNLM"/>
    </source>
</evidence>
<dbReference type="AlphaFoldDB" id="A0A368YBL1"/>
<dbReference type="RefSeq" id="WP_114351590.1">
    <property type="nucleotide sequence ID" value="NZ_QPJJ01000002.1"/>
</dbReference>
<accession>A0A368YBL1</accession>
<dbReference type="EMBL" id="QPJJ01000002">
    <property type="protein sequence ID" value="RCW76818.1"/>
    <property type="molecule type" value="Genomic_DNA"/>
</dbReference>